<feature type="compositionally biased region" description="Acidic residues" evidence="1">
    <location>
        <begin position="639"/>
        <end position="682"/>
    </location>
</feature>
<protein>
    <submittedName>
        <fullName evidence="2">Uncharacterized protein</fullName>
    </submittedName>
</protein>
<feature type="compositionally biased region" description="Basic and acidic residues" evidence="1">
    <location>
        <begin position="603"/>
        <end position="613"/>
    </location>
</feature>
<dbReference type="STRING" id="2316362.A0A4Q2D6P0"/>
<dbReference type="OrthoDB" id="5595695at2759"/>
<reference evidence="2 3" key="1">
    <citation type="submission" date="2019-01" db="EMBL/GenBank/DDBJ databases">
        <title>Draft genome sequence of Psathyrella aberdarensis IHI B618.</title>
        <authorList>
            <person name="Buettner E."/>
            <person name="Kellner H."/>
        </authorList>
    </citation>
    <scope>NUCLEOTIDE SEQUENCE [LARGE SCALE GENOMIC DNA]</scope>
    <source>
        <strain evidence="2 3">IHI B618</strain>
    </source>
</reference>
<feature type="region of interest" description="Disordered" evidence="1">
    <location>
        <begin position="639"/>
        <end position="702"/>
    </location>
</feature>
<comment type="caution">
    <text evidence="2">The sequence shown here is derived from an EMBL/GenBank/DDBJ whole genome shotgun (WGS) entry which is preliminary data.</text>
</comment>
<gene>
    <name evidence="2" type="ORF">EST38_g11781</name>
</gene>
<dbReference type="AlphaFoldDB" id="A0A4Q2D6P0"/>
<accession>A0A4Q2D6P0</accession>
<organism evidence="2 3">
    <name type="scientific">Candolleomyces aberdarensis</name>
    <dbReference type="NCBI Taxonomy" id="2316362"/>
    <lineage>
        <taxon>Eukaryota</taxon>
        <taxon>Fungi</taxon>
        <taxon>Dikarya</taxon>
        <taxon>Basidiomycota</taxon>
        <taxon>Agaricomycotina</taxon>
        <taxon>Agaricomycetes</taxon>
        <taxon>Agaricomycetidae</taxon>
        <taxon>Agaricales</taxon>
        <taxon>Agaricineae</taxon>
        <taxon>Psathyrellaceae</taxon>
        <taxon>Candolleomyces</taxon>
    </lineage>
</organism>
<evidence type="ECO:0000313" key="2">
    <source>
        <dbReference type="EMBL" id="RXW14074.1"/>
    </source>
</evidence>
<dbReference type="Proteomes" id="UP000290288">
    <property type="component" value="Unassembled WGS sequence"/>
</dbReference>
<evidence type="ECO:0000313" key="3">
    <source>
        <dbReference type="Proteomes" id="UP000290288"/>
    </source>
</evidence>
<feature type="region of interest" description="Disordered" evidence="1">
    <location>
        <begin position="585"/>
        <end position="613"/>
    </location>
</feature>
<proteinExistence type="predicted"/>
<sequence length="810" mass="91450">MHSGTPLYSHICRLKFDVGAVTRRAFTPGVKDLNGHLVQMCNLLRFIRRNDINDMEAEDQLLIAYVAMLDNDGKNRAQLQHAGIEDFVDRFVRRRLWVDCEANDGWPQENVTNSCALWLMWMFTTKGKLDAETEPQHEELIRLIFPYIACPLRYPCALVPPNHFTLPLGKSNPVQTDLCTGRTAQGSYPLYHIIKNKPQFLYYYRGSPSFLPPLITPVAKLLYWSRRERVPFFKHPGIPATRTPGRAGLTQEDLDDFNSHKAAKLLPNVVWDWDIGAPVCLVDGVPATVWKEDESARWDQDWWRARLCDNIMLKQPRWRLGSVYVRGMISGMWFGVQFMTAHDAHVRMLAQAHRSDDFGERRVTFGARPLLMKLSEHGFVRTPSKTSPSSSYSDSAIPHASPAMMPITVNTSKGLQRVVVPIDVSLGNAWFPGPAGSVKWVEGGEPLDDGVFEDRFHASTSCSTGLQGREPMSTTRLIVSSSVPPPNANGDIAEPDTHPGSVDPIALTHLTASGTAKVFTYETFDANKESVHGRMEEAKANGRLCRVLGADGVTRTEGHPGCVECGERESFIRERRERDVAQFAKRMMRGRGRGVSRGGAKGRNQDSSRSRVRVEEIFKSVGMGKGDQEDDEELLVDLNLEDDDEDDDEMEDVDMAEDEEEAEDDEDDEDEETEDEDEDEDYLPSSPDADSDYGCEEGKVSDERVRRSHDRYRVERCHEVEDVVITGGLDEQQTLAWCKNVYYGRVRPWDGLVAILRVSYNWELKPIGSMVYYGYIYGGNTFVGNWREAGTSDPLVPAFEQAFVMSKREE</sequence>
<keyword evidence="3" id="KW-1185">Reference proteome</keyword>
<dbReference type="EMBL" id="SDEE01000770">
    <property type="protein sequence ID" value="RXW14074.1"/>
    <property type="molecule type" value="Genomic_DNA"/>
</dbReference>
<name>A0A4Q2D6P0_9AGAR</name>
<evidence type="ECO:0000256" key="1">
    <source>
        <dbReference type="SAM" id="MobiDB-lite"/>
    </source>
</evidence>